<dbReference type="GO" id="GO:0016020">
    <property type="term" value="C:membrane"/>
    <property type="evidence" value="ECO:0007669"/>
    <property type="project" value="InterPro"/>
</dbReference>
<feature type="chain" id="PRO_5039329934" evidence="8">
    <location>
        <begin position="24"/>
        <end position="222"/>
    </location>
</feature>
<protein>
    <submittedName>
        <fullName evidence="9">Flagellar biosynthetic protein FliO</fullName>
    </submittedName>
</protein>
<evidence type="ECO:0000256" key="3">
    <source>
        <dbReference type="ARBA" id="ARBA00022692"/>
    </source>
</evidence>
<evidence type="ECO:0000256" key="2">
    <source>
        <dbReference type="ARBA" id="ARBA00022475"/>
    </source>
</evidence>
<keyword evidence="9" id="KW-0282">Flagellum</keyword>
<dbReference type="AlphaFoldDB" id="A0A9E8RWI5"/>
<keyword evidence="2" id="KW-1003">Cell membrane</keyword>
<name>A0A9E8RWI5_9BACI</name>
<evidence type="ECO:0000256" key="5">
    <source>
        <dbReference type="ARBA" id="ARBA00023136"/>
    </source>
</evidence>
<evidence type="ECO:0000256" key="4">
    <source>
        <dbReference type="ARBA" id="ARBA00022989"/>
    </source>
</evidence>
<dbReference type="RefSeq" id="WP_275418526.1">
    <property type="nucleotide sequence ID" value="NZ_CP106878.1"/>
</dbReference>
<dbReference type="Proteomes" id="UP001164718">
    <property type="component" value="Chromosome"/>
</dbReference>
<feature type="region of interest" description="Disordered" evidence="6">
    <location>
        <begin position="38"/>
        <end position="60"/>
    </location>
</feature>
<dbReference type="EMBL" id="CP106878">
    <property type="protein sequence ID" value="WAA10726.1"/>
    <property type="molecule type" value="Genomic_DNA"/>
</dbReference>
<keyword evidence="10" id="KW-1185">Reference proteome</keyword>
<sequence length="222" mass="25427">MKQKIVHLVLFALIFSFSSPVFSTDVFAQSDSNTSVSDWIEQQNNSEENGEEEKEMHSDEETVDRVGIGVSDVIKSILALVFVLFLLLTVMKWIQRKNAQFPTTQIIRPIGGLNLGGNRSIQILKIGNKLYVIGVGETVELLKEIDEQSEIERISEIHNEQSIPLTGRKNFLKNVIDRFKGDFVKNNTPPSFQQEMESQLDRIMKERREIMKEKVERGTKDE</sequence>
<keyword evidence="8" id="KW-0732">Signal</keyword>
<evidence type="ECO:0000313" key="9">
    <source>
        <dbReference type="EMBL" id="WAA10726.1"/>
    </source>
</evidence>
<keyword evidence="9" id="KW-0969">Cilium</keyword>
<evidence type="ECO:0000256" key="6">
    <source>
        <dbReference type="SAM" id="MobiDB-lite"/>
    </source>
</evidence>
<keyword evidence="5 7" id="KW-0472">Membrane</keyword>
<evidence type="ECO:0000256" key="7">
    <source>
        <dbReference type="SAM" id="Phobius"/>
    </source>
</evidence>
<evidence type="ECO:0000313" key="10">
    <source>
        <dbReference type="Proteomes" id="UP001164718"/>
    </source>
</evidence>
<comment type="subcellular location">
    <subcellularLocation>
        <location evidence="1">Cell membrane</location>
    </subcellularLocation>
</comment>
<feature type="transmembrane region" description="Helical" evidence="7">
    <location>
        <begin position="73"/>
        <end position="94"/>
    </location>
</feature>
<reference evidence="9" key="1">
    <citation type="submission" date="2022-09" db="EMBL/GenBank/DDBJ databases">
        <title>Complete Genomes of Fervidibacillus albus and Fervidibacillus halotolerans isolated from tidal flat sediments.</title>
        <authorList>
            <person name="Kwon K.K."/>
            <person name="Yang S.-H."/>
            <person name="Park M.J."/>
            <person name="Oh H.-M."/>
        </authorList>
    </citation>
    <scope>NUCLEOTIDE SEQUENCE</scope>
    <source>
        <strain evidence="9">MEBiC13591</strain>
    </source>
</reference>
<proteinExistence type="predicted"/>
<evidence type="ECO:0000256" key="1">
    <source>
        <dbReference type="ARBA" id="ARBA00004236"/>
    </source>
</evidence>
<organism evidence="9 10">
    <name type="scientific">Fervidibacillus albus</name>
    <dbReference type="NCBI Taxonomy" id="2980026"/>
    <lineage>
        <taxon>Bacteria</taxon>
        <taxon>Bacillati</taxon>
        <taxon>Bacillota</taxon>
        <taxon>Bacilli</taxon>
        <taxon>Bacillales</taxon>
        <taxon>Bacillaceae</taxon>
        <taxon>Fervidibacillus</taxon>
    </lineage>
</organism>
<dbReference type="InterPro" id="IPR022781">
    <property type="entry name" value="Flagellar_biosynth_FliO"/>
</dbReference>
<keyword evidence="3 7" id="KW-0812">Transmembrane</keyword>
<keyword evidence="4 7" id="KW-1133">Transmembrane helix</keyword>
<evidence type="ECO:0000256" key="8">
    <source>
        <dbReference type="SAM" id="SignalP"/>
    </source>
</evidence>
<keyword evidence="9" id="KW-0966">Cell projection</keyword>
<dbReference type="Pfam" id="PF04347">
    <property type="entry name" value="FliO"/>
    <property type="match status" value="1"/>
</dbReference>
<gene>
    <name evidence="9" type="ORF">OE104_05255</name>
</gene>
<accession>A0A9E8RWI5</accession>
<dbReference type="GO" id="GO:0044781">
    <property type="term" value="P:bacterial-type flagellum organization"/>
    <property type="evidence" value="ECO:0007669"/>
    <property type="project" value="InterPro"/>
</dbReference>
<dbReference type="KEGG" id="faf:OE104_05255"/>
<feature type="signal peptide" evidence="8">
    <location>
        <begin position="1"/>
        <end position="23"/>
    </location>
</feature>